<dbReference type="HOGENOM" id="CLU_2937913_0_0_10"/>
<proteinExistence type="predicted"/>
<organism evidence="1 2">
    <name type="scientific">Prevotella veroralis F0319</name>
    <dbReference type="NCBI Taxonomy" id="649761"/>
    <lineage>
        <taxon>Bacteria</taxon>
        <taxon>Pseudomonadati</taxon>
        <taxon>Bacteroidota</taxon>
        <taxon>Bacteroidia</taxon>
        <taxon>Bacteroidales</taxon>
        <taxon>Prevotellaceae</taxon>
        <taxon>Prevotella</taxon>
    </lineage>
</organism>
<dbReference type="Proteomes" id="UP000003327">
    <property type="component" value="Unassembled WGS sequence"/>
</dbReference>
<protein>
    <submittedName>
        <fullName evidence="1">Uncharacterized protein</fullName>
    </submittedName>
</protein>
<evidence type="ECO:0000313" key="1">
    <source>
        <dbReference type="EMBL" id="EEX19692.1"/>
    </source>
</evidence>
<accession>C9MM08</accession>
<evidence type="ECO:0000313" key="2">
    <source>
        <dbReference type="Proteomes" id="UP000003327"/>
    </source>
</evidence>
<dbReference type="EMBL" id="ACVA01000013">
    <property type="protein sequence ID" value="EEX19692.1"/>
    <property type="molecule type" value="Genomic_DNA"/>
</dbReference>
<name>C9MM08_9BACT</name>
<dbReference type="AlphaFoldDB" id="C9MM08"/>
<keyword evidence="2" id="KW-1185">Reference proteome</keyword>
<reference evidence="1 2" key="1">
    <citation type="submission" date="2009-09" db="EMBL/GenBank/DDBJ databases">
        <authorList>
            <person name="Weinstock G."/>
            <person name="Sodergren E."/>
            <person name="Clifton S."/>
            <person name="Fulton L."/>
            <person name="Fulton B."/>
            <person name="Courtney L."/>
            <person name="Fronick C."/>
            <person name="Harrison M."/>
            <person name="Strong C."/>
            <person name="Farmer C."/>
            <person name="Delahaunty K."/>
            <person name="Markovic C."/>
            <person name="Hall O."/>
            <person name="Minx P."/>
            <person name="Tomlinson C."/>
            <person name="Mitreva M."/>
            <person name="Nelson J."/>
            <person name="Hou S."/>
            <person name="Wollam A."/>
            <person name="Pepin K.H."/>
            <person name="Johnson M."/>
            <person name="Bhonagiri V."/>
            <person name="Nash W.E."/>
            <person name="Warren W."/>
            <person name="Chinwalla A."/>
            <person name="Mardis E.R."/>
            <person name="Wilson R.K."/>
        </authorList>
    </citation>
    <scope>NUCLEOTIDE SEQUENCE [LARGE SCALE GENOMIC DNA]</scope>
    <source>
        <strain evidence="1 2">F0319</strain>
    </source>
</reference>
<comment type="caution">
    <text evidence="1">The sequence shown here is derived from an EMBL/GenBank/DDBJ whole genome shotgun (WGS) entry which is preliminary data.</text>
</comment>
<gene>
    <name evidence="1" type="ORF">HMPREF0973_00634</name>
</gene>
<sequence length="60" mass="7137">MVFFSDMILSSFLCLVCCHLYHFQYYAIHQSLMIDVGMIEVKANFRLKRKGGIPFKRFIE</sequence>